<evidence type="ECO:0000259" key="1">
    <source>
        <dbReference type="PROSITE" id="PS50020"/>
    </source>
</evidence>
<reference evidence="2" key="2">
    <citation type="submission" date="2024-10" db="UniProtKB">
        <authorList>
            <consortium name="EnsemblProtists"/>
        </authorList>
    </citation>
    <scope>IDENTIFICATION</scope>
</reference>
<dbReference type="EnsemblProtists" id="EOD21661">
    <property type="protein sequence ID" value="EOD21661"/>
    <property type="gene ID" value="EMIHUDRAFT_101506"/>
</dbReference>
<sequence>MPPEASGNGFDRDGALAAPTFPPPSSSWVLRVASGGYFCYYDTETGERSWFAPEGSSSSFVYDQADFSQSVSMCDLPPPLPANASICAPFNTGWFAHNVDANDCVLLYHGRTGHVRLAPWICLRDEYGRVYFGNLITRVTQWYPPKLWMQENIARPPLHDIDMSCQRVDDLRSIALCLASAHAPPSKLTRLVNRTMVEGGAPYRNCIGLPHYPPDSFDNDLTFPINGHYERINGTLWKKM</sequence>
<organism evidence="2 3">
    <name type="scientific">Emiliania huxleyi (strain CCMP1516)</name>
    <dbReference type="NCBI Taxonomy" id="280463"/>
    <lineage>
        <taxon>Eukaryota</taxon>
        <taxon>Haptista</taxon>
        <taxon>Haptophyta</taxon>
        <taxon>Prymnesiophyceae</taxon>
        <taxon>Isochrysidales</taxon>
        <taxon>Noelaerhabdaceae</taxon>
        <taxon>Emiliania</taxon>
    </lineage>
</organism>
<dbReference type="RefSeq" id="XP_005774090.1">
    <property type="nucleotide sequence ID" value="XM_005774033.1"/>
</dbReference>
<dbReference type="InterPro" id="IPR001202">
    <property type="entry name" value="WW_dom"/>
</dbReference>
<feature type="domain" description="WW" evidence="1">
    <location>
        <begin position="119"/>
        <end position="147"/>
    </location>
</feature>
<dbReference type="InterPro" id="IPR036020">
    <property type="entry name" value="WW_dom_sf"/>
</dbReference>
<proteinExistence type="predicted"/>
<protein>
    <recommendedName>
        <fullName evidence="1">WW domain-containing protein</fullName>
    </recommendedName>
</protein>
<dbReference type="PaxDb" id="2903-EOD21661"/>
<accession>A0A0D3JDS6</accession>
<dbReference type="AlphaFoldDB" id="A0A0D3JDS6"/>
<dbReference type="CDD" id="cd00201">
    <property type="entry name" value="WW"/>
    <property type="match status" value="1"/>
</dbReference>
<name>A0A0D3JDS6_EMIH1</name>
<dbReference type="GeneID" id="17267168"/>
<evidence type="ECO:0000313" key="3">
    <source>
        <dbReference type="Proteomes" id="UP000013827"/>
    </source>
</evidence>
<dbReference type="SUPFAM" id="SSF51045">
    <property type="entry name" value="WW domain"/>
    <property type="match status" value="2"/>
</dbReference>
<evidence type="ECO:0000313" key="2">
    <source>
        <dbReference type="EnsemblProtists" id="EOD21661"/>
    </source>
</evidence>
<dbReference type="Gene3D" id="2.20.70.10">
    <property type="match status" value="1"/>
</dbReference>
<dbReference type="KEGG" id="ehx:EMIHUDRAFT_101506"/>
<dbReference type="PROSITE" id="PS01159">
    <property type="entry name" value="WW_DOMAIN_1"/>
    <property type="match status" value="1"/>
</dbReference>
<dbReference type="PROSITE" id="PS50020">
    <property type="entry name" value="WW_DOMAIN_2"/>
    <property type="match status" value="1"/>
</dbReference>
<reference evidence="3" key="1">
    <citation type="journal article" date="2013" name="Nature">
        <title>Pan genome of the phytoplankton Emiliania underpins its global distribution.</title>
        <authorList>
            <person name="Read B.A."/>
            <person name="Kegel J."/>
            <person name="Klute M.J."/>
            <person name="Kuo A."/>
            <person name="Lefebvre S.C."/>
            <person name="Maumus F."/>
            <person name="Mayer C."/>
            <person name="Miller J."/>
            <person name="Monier A."/>
            <person name="Salamov A."/>
            <person name="Young J."/>
            <person name="Aguilar M."/>
            <person name="Claverie J.M."/>
            <person name="Frickenhaus S."/>
            <person name="Gonzalez K."/>
            <person name="Herman E.K."/>
            <person name="Lin Y.C."/>
            <person name="Napier J."/>
            <person name="Ogata H."/>
            <person name="Sarno A.F."/>
            <person name="Shmutz J."/>
            <person name="Schroeder D."/>
            <person name="de Vargas C."/>
            <person name="Verret F."/>
            <person name="von Dassow P."/>
            <person name="Valentin K."/>
            <person name="Van de Peer Y."/>
            <person name="Wheeler G."/>
            <person name="Dacks J.B."/>
            <person name="Delwiche C.F."/>
            <person name="Dyhrman S.T."/>
            <person name="Glockner G."/>
            <person name="John U."/>
            <person name="Richards T."/>
            <person name="Worden A.Z."/>
            <person name="Zhang X."/>
            <person name="Grigoriev I.V."/>
            <person name="Allen A.E."/>
            <person name="Bidle K."/>
            <person name="Borodovsky M."/>
            <person name="Bowler C."/>
            <person name="Brownlee C."/>
            <person name="Cock J.M."/>
            <person name="Elias M."/>
            <person name="Gladyshev V.N."/>
            <person name="Groth M."/>
            <person name="Guda C."/>
            <person name="Hadaegh A."/>
            <person name="Iglesias-Rodriguez M.D."/>
            <person name="Jenkins J."/>
            <person name="Jones B.M."/>
            <person name="Lawson T."/>
            <person name="Leese F."/>
            <person name="Lindquist E."/>
            <person name="Lobanov A."/>
            <person name="Lomsadze A."/>
            <person name="Malik S.B."/>
            <person name="Marsh M.E."/>
            <person name="Mackinder L."/>
            <person name="Mock T."/>
            <person name="Mueller-Roeber B."/>
            <person name="Pagarete A."/>
            <person name="Parker M."/>
            <person name="Probert I."/>
            <person name="Quesneville H."/>
            <person name="Raines C."/>
            <person name="Rensing S.A."/>
            <person name="Riano-Pachon D.M."/>
            <person name="Richier S."/>
            <person name="Rokitta S."/>
            <person name="Shiraiwa Y."/>
            <person name="Soanes D.M."/>
            <person name="van der Giezen M."/>
            <person name="Wahlund T.M."/>
            <person name="Williams B."/>
            <person name="Wilson W."/>
            <person name="Wolfe G."/>
            <person name="Wurch L.L."/>
        </authorList>
    </citation>
    <scope>NUCLEOTIDE SEQUENCE</scope>
</reference>
<dbReference type="Proteomes" id="UP000013827">
    <property type="component" value="Unassembled WGS sequence"/>
</dbReference>
<dbReference type="HOGENOM" id="CLU_1158188_0_0_1"/>
<dbReference type="SMART" id="SM00456">
    <property type="entry name" value="WW"/>
    <property type="match status" value="2"/>
</dbReference>
<keyword evidence="3" id="KW-1185">Reference proteome</keyword>
<dbReference type="Pfam" id="PF00397">
    <property type="entry name" value="WW"/>
    <property type="match status" value="1"/>
</dbReference>